<dbReference type="Pfam" id="PF13561">
    <property type="entry name" value="adh_short_C2"/>
    <property type="match status" value="1"/>
</dbReference>
<dbReference type="InterPro" id="IPR002347">
    <property type="entry name" value="SDR_fam"/>
</dbReference>
<dbReference type="SUPFAM" id="SSF51735">
    <property type="entry name" value="NAD(P)-binding Rossmann-fold domains"/>
    <property type="match status" value="1"/>
</dbReference>
<reference evidence="1 2" key="1">
    <citation type="submission" date="2019-03" db="EMBL/GenBank/DDBJ databases">
        <title>Genomic Encyclopedia of Type Strains, Phase IV (KMG-IV): sequencing the most valuable type-strain genomes for metagenomic binning, comparative biology and taxonomic classification.</title>
        <authorList>
            <person name="Goeker M."/>
        </authorList>
    </citation>
    <scope>NUCLEOTIDE SEQUENCE [LARGE SCALE GENOMIC DNA]</scope>
    <source>
        <strain evidence="1 2">DSM 45934</strain>
    </source>
</reference>
<evidence type="ECO:0000313" key="1">
    <source>
        <dbReference type="EMBL" id="TCO64238.1"/>
    </source>
</evidence>
<protein>
    <submittedName>
        <fullName evidence="1">Enoyl-ACP reductase-like protein</fullName>
    </submittedName>
</protein>
<dbReference type="InterPro" id="IPR036291">
    <property type="entry name" value="NAD(P)-bd_dom_sf"/>
</dbReference>
<dbReference type="Gene3D" id="3.40.50.720">
    <property type="entry name" value="NAD(P)-binding Rossmann-like Domain"/>
    <property type="match status" value="1"/>
</dbReference>
<proteinExistence type="predicted"/>
<organism evidence="1 2">
    <name type="scientific">Actinocrispum wychmicini</name>
    <dbReference type="NCBI Taxonomy" id="1213861"/>
    <lineage>
        <taxon>Bacteria</taxon>
        <taxon>Bacillati</taxon>
        <taxon>Actinomycetota</taxon>
        <taxon>Actinomycetes</taxon>
        <taxon>Pseudonocardiales</taxon>
        <taxon>Pseudonocardiaceae</taxon>
        <taxon>Actinocrispum</taxon>
    </lineage>
</organism>
<keyword evidence="2" id="KW-1185">Reference proteome</keyword>
<accession>A0A4R2K3A0</accession>
<comment type="caution">
    <text evidence="1">The sequence shown here is derived from an EMBL/GenBank/DDBJ whole genome shotgun (WGS) entry which is preliminary data.</text>
</comment>
<gene>
    <name evidence="1" type="ORF">EV192_1012</name>
</gene>
<dbReference type="EMBL" id="SLWS01000001">
    <property type="protein sequence ID" value="TCO64238.1"/>
    <property type="molecule type" value="Genomic_DNA"/>
</dbReference>
<dbReference type="AlphaFoldDB" id="A0A4R2K3A0"/>
<name>A0A4R2K3A0_9PSEU</name>
<evidence type="ECO:0000313" key="2">
    <source>
        <dbReference type="Proteomes" id="UP000295680"/>
    </source>
</evidence>
<dbReference type="OrthoDB" id="286404at2"/>
<dbReference type="Proteomes" id="UP000295680">
    <property type="component" value="Unassembled WGS sequence"/>
</dbReference>
<sequence>MTGAILASAPAREKILPRVPLRRWGTPADFEAIAVLLASSGARYLTGQTIVIDGGYSIF</sequence>